<keyword evidence="1" id="KW-1133">Transmembrane helix</keyword>
<gene>
    <name evidence="2" type="ORF">FPZ43_11365</name>
</gene>
<dbReference type="EMBL" id="VOEJ01000005">
    <property type="protein sequence ID" value="TWR28862.1"/>
    <property type="molecule type" value="Genomic_DNA"/>
</dbReference>
<dbReference type="RefSeq" id="WP_186461822.1">
    <property type="nucleotide sequence ID" value="NZ_VOEJ01000005.1"/>
</dbReference>
<evidence type="ECO:0000313" key="2">
    <source>
        <dbReference type="EMBL" id="TWR28862.1"/>
    </source>
</evidence>
<keyword evidence="1" id="KW-0472">Membrane</keyword>
<proteinExistence type="predicted"/>
<dbReference type="AlphaFoldDB" id="A0A563UBW3"/>
<evidence type="ECO:0000313" key="3">
    <source>
        <dbReference type="Proteomes" id="UP000320042"/>
    </source>
</evidence>
<reference evidence="2 3" key="1">
    <citation type="submission" date="2019-07" db="EMBL/GenBank/DDBJ databases">
        <authorList>
            <person name="Kim J."/>
        </authorList>
    </citation>
    <scope>NUCLEOTIDE SEQUENCE [LARGE SCALE GENOMIC DNA]</scope>
    <source>
        <strain evidence="3">dk17</strain>
    </source>
</reference>
<dbReference type="Proteomes" id="UP000320042">
    <property type="component" value="Unassembled WGS sequence"/>
</dbReference>
<feature type="transmembrane region" description="Helical" evidence="1">
    <location>
        <begin position="46"/>
        <end position="67"/>
    </location>
</feature>
<feature type="transmembrane region" description="Helical" evidence="1">
    <location>
        <begin position="20"/>
        <end position="39"/>
    </location>
</feature>
<accession>A0A563UBW3</accession>
<protein>
    <submittedName>
        <fullName evidence="2">Uncharacterized protein</fullName>
    </submittedName>
</protein>
<name>A0A563UBW3_9SPHI</name>
<comment type="caution">
    <text evidence="2">The sequence shown here is derived from an EMBL/GenBank/DDBJ whole genome shotgun (WGS) entry which is preliminary data.</text>
</comment>
<keyword evidence="3" id="KW-1185">Reference proteome</keyword>
<organism evidence="2 3">
    <name type="scientific">Mucilaginibacter pallidiroseus</name>
    <dbReference type="NCBI Taxonomy" id="2599295"/>
    <lineage>
        <taxon>Bacteria</taxon>
        <taxon>Pseudomonadati</taxon>
        <taxon>Bacteroidota</taxon>
        <taxon>Sphingobacteriia</taxon>
        <taxon>Sphingobacteriales</taxon>
        <taxon>Sphingobacteriaceae</taxon>
        <taxon>Mucilaginibacter</taxon>
    </lineage>
</organism>
<sequence length="462" mass="52521">MISVDVNAEYDKIGALANVYLPYIMGGFTLLLFGISLLINRYRKSTIACFCLSAINIFTGIALNLNFGGFIKDLEAKEIGNLAPFEKNIKQSSNENILINEPALYPIFNGSVFSLSYNPKSNLTVDKKTNHNRDSVTIKLTNQRVQNLVINKATFSKLNLWDLNFSDTNKHVLSLPISVLPGNSIDINIRFTGMALNNRVTPVWWRSIFKLHNWFIGFGRYFNHQPSAGSTCTNVDGLLNIYTNDSTGNVKSFRLSAIWQYGAENDWEPGLQMIVNAFHLRTKIGFTYFDNLLNGNELVKGSDEILADYFESADKKLPILIKKIASYHGCCNINDADTLEIYYKKENLTLGIERNDKHSGQMLLPTTFPLLLNEQRFNPSIPFALKIGSSYSDRKLNFGRKIGIRVWKAIDEYQRVIPNTYIVGSDYLGKKGTNYDYQDNVYMIQNIKLYKDQKILYSNNTN</sequence>
<keyword evidence="1" id="KW-0812">Transmembrane</keyword>
<evidence type="ECO:0000256" key="1">
    <source>
        <dbReference type="SAM" id="Phobius"/>
    </source>
</evidence>